<organism evidence="6 7">
    <name type="scientific">Oceanococcus atlanticus</name>
    <dbReference type="NCBI Taxonomy" id="1317117"/>
    <lineage>
        <taxon>Bacteria</taxon>
        <taxon>Pseudomonadati</taxon>
        <taxon>Pseudomonadota</taxon>
        <taxon>Gammaproteobacteria</taxon>
        <taxon>Chromatiales</taxon>
        <taxon>Oceanococcaceae</taxon>
        <taxon>Oceanococcus</taxon>
    </lineage>
</organism>
<dbReference type="Gene3D" id="3.90.76.10">
    <property type="entry name" value="Dipeptide-binding Protein, Domain 1"/>
    <property type="match status" value="1"/>
</dbReference>
<dbReference type="Gene3D" id="3.10.105.10">
    <property type="entry name" value="Dipeptide-binding Protein, Domain 3"/>
    <property type="match status" value="1"/>
</dbReference>
<proteinExistence type="inferred from homology"/>
<dbReference type="InterPro" id="IPR000914">
    <property type="entry name" value="SBP_5_dom"/>
</dbReference>
<dbReference type="EMBL" id="AQQV01000001">
    <property type="protein sequence ID" value="ORE89478.1"/>
    <property type="molecule type" value="Genomic_DNA"/>
</dbReference>
<name>A0A1Y1SIU9_9GAMM</name>
<evidence type="ECO:0000256" key="1">
    <source>
        <dbReference type="ARBA" id="ARBA00004196"/>
    </source>
</evidence>
<comment type="similarity">
    <text evidence="2">Belongs to the bacterial solute-binding protein 5 family.</text>
</comment>
<protein>
    <submittedName>
        <fullName evidence="6">Periplasmic oligopeptide-binding protein</fullName>
    </submittedName>
</protein>
<dbReference type="GO" id="GO:0015833">
    <property type="term" value="P:peptide transport"/>
    <property type="evidence" value="ECO:0007669"/>
    <property type="project" value="TreeGrafter"/>
</dbReference>
<dbReference type="GO" id="GO:1904680">
    <property type="term" value="F:peptide transmembrane transporter activity"/>
    <property type="evidence" value="ECO:0007669"/>
    <property type="project" value="TreeGrafter"/>
</dbReference>
<evidence type="ECO:0000256" key="4">
    <source>
        <dbReference type="ARBA" id="ARBA00022729"/>
    </source>
</evidence>
<dbReference type="PANTHER" id="PTHR30290">
    <property type="entry name" value="PERIPLASMIC BINDING COMPONENT OF ABC TRANSPORTER"/>
    <property type="match status" value="1"/>
</dbReference>
<dbReference type="InterPro" id="IPR030678">
    <property type="entry name" value="Peptide/Ni-bd"/>
</dbReference>
<keyword evidence="7" id="KW-1185">Reference proteome</keyword>
<comment type="subcellular location">
    <subcellularLocation>
        <location evidence="1">Cell envelope</location>
    </subcellularLocation>
</comment>
<sequence>MFATPLAAQQLAAEQILHKGNGAEPQSLDPHKAEGVPSSNIMRDLYEGLTSEAPNGDVIPGAASRWDISADGTEYVFHLRPQARWSNGDPVVAEDFVVGLRRSADPATLSHYSQILSSIKNAEAVTAGQVPPEELAVEALDDHTLKIVLKAPTPYFLGLLNHSSTFPINRRAYQEHGARFARVGNLVGNGAYRLKDWVVQSHIELERNPLYWDNANTTIERVYYHATEDQSSELKRYRAGELDWTHEVPLNQVRWIRENLNDEFYVSTYLGTYYYGFNLTQPPFKANRTLRRALSMAIDREILVNKVTRLGEQPAYSWVPPGISHYAAQVPEWASWPQEKKLAEARRLYAEAGYSKDKPLHIELRYNTSENHKKVAIAVAAMLKQSLGVRVNLINQEWKVFLETRKQKRVTELFRAGWIGDYNDAYTFSELLHSKHGINDQGYNNPEYDALLEQASVEGDFDKRRALLEKAERLMLEDQPIMPIYFYVNKRLVKPYVAGFEPNIMDHHYTKNMRILAH</sequence>
<dbReference type="GO" id="GO:0030288">
    <property type="term" value="C:outer membrane-bounded periplasmic space"/>
    <property type="evidence" value="ECO:0007669"/>
    <property type="project" value="TreeGrafter"/>
</dbReference>
<keyword evidence="3" id="KW-0813">Transport</keyword>
<accession>A0A1Y1SIU9</accession>
<keyword evidence="4" id="KW-0732">Signal</keyword>
<dbReference type="FunFam" id="3.10.105.10:FF:000001">
    <property type="entry name" value="Oligopeptide ABC transporter, oligopeptide-binding protein"/>
    <property type="match status" value="1"/>
</dbReference>
<evidence type="ECO:0000313" key="7">
    <source>
        <dbReference type="Proteomes" id="UP000192342"/>
    </source>
</evidence>
<comment type="caution">
    <text evidence="6">The sequence shown here is derived from an EMBL/GenBank/DDBJ whole genome shotgun (WGS) entry which is preliminary data.</text>
</comment>
<gene>
    <name evidence="6" type="ORF">ATO7_06345</name>
</gene>
<dbReference type="Proteomes" id="UP000192342">
    <property type="component" value="Unassembled WGS sequence"/>
</dbReference>
<evidence type="ECO:0000256" key="2">
    <source>
        <dbReference type="ARBA" id="ARBA00005695"/>
    </source>
</evidence>
<dbReference type="FunFam" id="3.90.76.10:FF:000001">
    <property type="entry name" value="Oligopeptide ABC transporter substrate-binding protein"/>
    <property type="match status" value="1"/>
</dbReference>
<dbReference type="Gene3D" id="3.40.190.10">
    <property type="entry name" value="Periplasmic binding protein-like II"/>
    <property type="match status" value="1"/>
</dbReference>
<evidence type="ECO:0000259" key="5">
    <source>
        <dbReference type="Pfam" id="PF00496"/>
    </source>
</evidence>
<dbReference type="SUPFAM" id="SSF53850">
    <property type="entry name" value="Periplasmic binding protein-like II"/>
    <property type="match status" value="1"/>
</dbReference>
<dbReference type="GO" id="GO:0043190">
    <property type="term" value="C:ATP-binding cassette (ABC) transporter complex"/>
    <property type="evidence" value="ECO:0007669"/>
    <property type="project" value="InterPro"/>
</dbReference>
<evidence type="ECO:0000256" key="3">
    <source>
        <dbReference type="ARBA" id="ARBA00022448"/>
    </source>
</evidence>
<dbReference type="Pfam" id="PF00496">
    <property type="entry name" value="SBP_bac_5"/>
    <property type="match status" value="1"/>
</dbReference>
<dbReference type="PIRSF" id="PIRSF002741">
    <property type="entry name" value="MppA"/>
    <property type="match status" value="1"/>
</dbReference>
<dbReference type="AlphaFoldDB" id="A0A1Y1SIU9"/>
<dbReference type="RefSeq" id="WP_206044804.1">
    <property type="nucleotide sequence ID" value="NZ_AQQV01000001.1"/>
</dbReference>
<dbReference type="PANTHER" id="PTHR30290:SF10">
    <property type="entry name" value="PERIPLASMIC OLIGOPEPTIDE-BINDING PROTEIN-RELATED"/>
    <property type="match status" value="1"/>
</dbReference>
<dbReference type="CDD" id="cd08504">
    <property type="entry name" value="PBP2_OppA"/>
    <property type="match status" value="1"/>
</dbReference>
<feature type="domain" description="Solute-binding protein family 5" evidence="5">
    <location>
        <begin position="58"/>
        <end position="437"/>
    </location>
</feature>
<reference evidence="6 7" key="1">
    <citation type="submission" date="2013-04" db="EMBL/GenBank/DDBJ databases">
        <title>Oceanococcus atlanticus 22II-S10r2 Genome Sequencing.</title>
        <authorList>
            <person name="Lai Q."/>
            <person name="Li G."/>
            <person name="Shao Z."/>
        </authorList>
    </citation>
    <scope>NUCLEOTIDE SEQUENCE [LARGE SCALE GENOMIC DNA]</scope>
    <source>
        <strain evidence="6 7">22II-S10r2</strain>
    </source>
</reference>
<evidence type="ECO:0000313" key="6">
    <source>
        <dbReference type="EMBL" id="ORE89478.1"/>
    </source>
</evidence>
<dbReference type="InterPro" id="IPR039424">
    <property type="entry name" value="SBP_5"/>
</dbReference>
<dbReference type="STRING" id="1317117.ATO7_06345"/>